<dbReference type="EMBL" id="JACHGW010000003">
    <property type="protein sequence ID" value="MBB6051647.1"/>
    <property type="molecule type" value="Genomic_DNA"/>
</dbReference>
<reference evidence="3 4" key="1">
    <citation type="submission" date="2020-08" db="EMBL/GenBank/DDBJ databases">
        <title>Genomic Encyclopedia of Type Strains, Phase IV (KMG-IV): sequencing the most valuable type-strain genomes for metagenomic binning, comparative biology and taxonomic classification.</title>
        <authorList>
            <person name="Goeker M."/>
        </authorList>
    </citation>
    <scope>NUCLEOTIDE SEQUENCE [LARGE SCALE GENOMIC DNA]</scope>
    <source>
        <strain evidence="3 4">DSM 23562</strain>
    </source>
</reference>
<name>A0A7W9W8J2_ARMRO</name>
<dbReference type="Gene3D" id="1.10.287.110">
    <property type="entry name" value="DnaJ domain"/>
    <property type="match status" value="1"/>
</dbReference>
<dbReference type="CDD" id="cd06257">
    <property type="entry name" value="DnaJ"/>
    <property type="match status" value="1"/>
</dbReference>
<dbReference type="Proteomes" id="UP000520814">
    <property type="component" value="Unassembled WGS sequence"/>
</dbReference>
<organism evidence="3 4">
    <name type="scientific">Armatimonas rosea</name>
    <dbReference type="NCBI Taxonomy" id="685828"/>
    <lineage>
        <taxon>Bacteria</taxon>
        <taxon>Bacillati</taxon>
        <taxon>Armatimonadota</taxon>
        <taxon>Armatimonadia</taxon>
        <taxon>Armatimonadales</taxon>
        <taxon>Armatimonadaceae</taxon>
        <taxon>Armatimonas</taxon>
    </lineage>
</organism>
<dbReference type="SMART" id="SM00271">
    <property type="entry name" value="DnaJ"/>
    <property type="match status" value="1"/>
</dbReference>
<dbReference type="AlphaFoldDB" id="A0A7W9W8J2"/>
<dbReference type="PANTHER" id="PTHR44825">
    <property type="match status" value="1"/>
</dbReference>
<dbReference type="PANTHER" id="PTHR44825:SF1">
    <property type="entry name" value="DNAJ HOMOLOG SUBFAMILY C MEMBER 4"/>
    <property type="match status" value="1"/>
</dbReference>
<keyword evidence="1" id="KW-1133">Transmembrane helix</keyword>
<keyword evidence="1" id="KW-0472">Membrane</keyword>
<protein>
    <recommendedName>
        <fullName evidence="2">J domain-containing protein</fullName>
    </recommendedName>
</protein>
<dbReference type="PROSITE" id="PS50076">
    <property type="entry name" value="DNAJ_2"/>
    <property type="match status" value="1"/>
</dbReference>
<sequence length="390" mass="42824">MTVKSWTQFNCYDVLKVAPGASETEIRTAFKQASRRAHPDRGGSHDAQVQVNLAYEVLSNTETRAKHDRHWKLGAHAAGPILPFFTGDEAVRNLWTGVGGSSRKLADGKGSSGVVRRVKERINRDRDRITLDRENRKAILVAEFEKKLQKARLETGVLALAIGLSVLVGSVYTFGFLGVAGFGALLARRLGGVLVHPETDLKLAVLDPLAKKHLDEAAERLSQESVARDRERLEVHFAALEQLGKLVTTTTKATDSEGQVLRRLLAVLFILGLMPTRHDSAAQRVILQGEGEWAALFYRHAGTQQLATATVEKIIAARASVNAQAAFLYNLGGLSQKAAERAESAYIRWVGMRELNTWARQVWTSENGGPSGDILQRLAEFKAFLDTLPS</sequence>
<evidence type="ECO:0000313" key="4">
    <source>
        <dbReference type="Proteomes" id="UP000520814"/>
    </source>
</evidence>
<keyword evidence="4" id="KW-1185">Reference proteome</keyword>
<comment type="caution">
    <text evidence="3">The sequence shown here is derived from an EMBL/GenBank/DDBJ whole genome shotgun (WGS) entry which is preliminary data.</text>
</comment>
<dbReference type="SUPFAM" id="SSF46565">
    <property type="entry name" value="Chaperone J-domain"/>
    <property type="match status" value="1"/>
</dbReference>
<dbReference type="Pfam" id="PF00226">
    <property type="entry name" value="DnaJ"/>
    <property type="match status" value="1"/>
</dbReference>
<evidence type="ECO:0000313" key="3">
    <source>
        <dbReference type="EMBL" id="MBB6051647.1"/>
    </source>
</evidence>
<gene>
    <name evidence="3" type="ORF">HNQ39_003457</name>
</gene>
<evidence type="ECO:0000259" key="2">
    <source>
        <dbReference type="PROSITE" id="PS50076"/>
    </source>
</evidence>
<dbReference type="InterPro" id="IPR001623">
    <property type="entry name" value="DnaJ_domain"/>
</dbReference>
<accession>A0A7W9W8J2</accession>
<feature type="domain" description="J" evidence="2">
    <location>
        <begin position="10"/>
        <end position="71"/>
    </location>
</feature>
<feature type="transmembrane region" description="Helical" evidence="1">
    <location>
        <begin position="157"/>
        <end position="187"/>
    </location>
</feature>
<proteinExistence type="predicted"/>
<evidence type="ECO:0000256" key="1">
    <source>
        <dbReference type="SAM" id="Phobius"/>
    </source>
</evidence>
<dbReference type="InterPro" id="IPR036869">
    <property type="entry name" value="J_dom_sf"/>
</dbReference>
<dbReference type="RefSeq" id="WP_184199037.1">
    <property type="nucleotide sequence ID" value="NZ_JACHGW010000003.1"/>
</dbReference>
<dbReference type="InterPro" id="IPR052763">
    <property type="entry name" value="DnaJ_C4"/>
</dbReference>
<keyword evidence="1" id="KW-0812">Transmembrane</keyword>